<sequence>MEEEEESKNLEKLLQWAANLGITDSPSPTTNENSCLSSSSCLSHTLTVSNFPENGGRGFSALRDLTKGKLILRIPKPALMTRQRLMEDDHKLSLAVHKHPSLSSSQILSVCLLYEVGKGRSSWWYTYLVNLPRIYDVLAGFGEFENQALQVDDAIWAAEKAVSKAESERKEAKILMEELKLKPQLVSFKAWVWASATVSSRTMHIAWDDAGCLCPVGDLFNYAAPGEESNGFGDAEGCAHASSSLPEGDSSDILVSEKISANLQRLTDGRFEEDVNSYCFYARENYKKGEQVLLSYGTYTNLELLEHYGFLLNENPNDKVFVTLDPGLYSSSSWPKESQYIHGNGKPSFALLSALRLLATPPHQRRSVGYLAYSGRQLSTDNEMSVMKWISNKCHAILRNLPTSIDEDILLLSTINKIQDFNTLNELEKLEKVSSAFGSEICKFFEASGLQNGKNGGMLSLSVKSKLSIGRWKLAVQWRLRYKRTLVDCISYCEEIAGSLSSKNVSTSRTIECKRGCSTTAFQALYNRPT</sequence>
<comment type="caution">
    <text evidence="5">The sequence shown here is derived from an EMBL/GenBank/DDBJ whole genome shotgun (WGS) entry which is preliminary data.</text>
</comment>
<accession>A0AAD5IB98</accession>
<dbReference type="Gene3D" id="3.90.1410.10">
    <property type="entry name" value="set domain protein methyltransferase, domain 1"/>
    <property type="match status" value="1"/>
</dbReference>
<dbReference type="InterPro" id="IPR001214">
    <property type="entry name" value="SET_dom"/>
</dbReference>
<feature type="domain" description="SET" evidence="4">
    <location>
        <begin position="44"/>
        <end position="297"/>
    </location>
</feature>
<keyword evidence="1" id="KW-0489">Methyltransferase</keyword>
<evidence type="ECO:0000313" key="6">
    <source>
        <dbReference type="Proteomes" id="UP001064489"/>
    </source>
</evidence>
<gene>
    <name evidence="5" type="ORF">LWI28_000635</name>
</gene>
<dbReference type="InterPro" id="IPR046341">
    <property type="entry name" value="SET_dom_sf"/>
</dbReference>
<evidence type="ECO:0000259" key="4">
    <source>
        <dbReference type="PROSITE" id="PS50280"/>
    </source>
</evidence>
<evidence type="ECO:0000256" key="1">
    <source>
        <dbReference type="ARBA" id="ARBA00022603"/>
    </source>
</evidence>
<dbReference type="PANTHER" id="PTHR13271:SF91">
    <property type="entry name" value="PROTEIN SET DOMAIN GROUP 40"/>
    <property type="match status" value="1"/>
</dbReference>
<dbReference type="Proteomes" id="UP001064489">
    <property type="component" value="Chromosome 2"/>
</dbReference>
<dbReference type="PANTHER" id="PTHR13271">
    <property type="entry name" value="UNCHARACTERIZED PUTATIVE METHYLTRANSFERASE"/>
    <property type="match status" value="1"/>
</dbReference>
<reference evidence="5" key="1">
    <citation type="journal article" date="2022" name="Plant J.">
        <title>Strategies of tolerance reflected in two North American maple genomes.</title>
        <authorList>
            <person name="McEvoy S.L."/>
            <person name="Sezen U.U."/>
            <person name="Trouern-Trend A."/>
            <person name="McMahon S.M."/>
            <person name="Schaberg P.G."/>
            <person name="Yang J."/>
            <person name="Wegrzyn J.L."/>
            <person name="Swenson N.G."/>
        </authorList>
    </citation>
    <scope>NUCLEOTIDE SEQUENCE</scope>
    <source>
        <strain evidence="5">91603</strain>
    </source>
</reference>
<protein>
    <recommendedName>
        <fullName evidence="4">SET domain-containing protein</fullName>
    </recommendedName>
</protein>
<dbReference type="GO" id="GO:0032259">
    <property type="term" value="P:methylation"/>
    <property type="evidence" value="ECO:0007669"/>
    <property type="project" value="UniProtKB-KW"/>
</dbReference>
<dbReference type="SUPFAM" id="SSF82199">
    <property type="entry name" value="SET domain"/>
    <property type="match status" value="1"/>
</dbReference>
<dbReference type="CDD" id="cd10527">
    <property type="entry name" value="SET_LSMT"/>
    <property type="match status" value="1"/>
</dbReference>
<reference evidence="5" key="2">
    <citation type="submission" date="2023-02" db="EMBL/GenBank/DDBJ databases">
        <authorList>
            <person name="Swenson N.G."/>
            <person name="Wegrzyn J.L."/>
            <person name="Mcevoy S.L."/>
        </authorList>
    </citation>
    <scope>NUCLEOTIDE SEQUENCE</scope>
    <source>
        <strain evidence="5">91603</strain>
        <tissue evidence="5">Leaf</tissue>
    </source>
</reference>
<dbReference type="FunFam" id="3.90.1410.10:FF:000012">
    <property type="entry name" value="Protein SET DOMAIN GROUP 40"/>
    <property type="match status" value="1"/>
</dbReference>
<evidence type="ECO:0000256" key="2">
    <source>
        <dbReference type="ARBA" id="ARBA00022679"/>
    </source>
</evidence>
<keyword evidence="2" id="KW-0808">Transferase</keyword>
<dbReference type="Gene3D" id="3.90.1420.10">
    <property type="entry name" value="Rubisco LSMT, substrate-binding domain"/>
    <property type="match status" value="1"/>
</dbReference>
<dbReference type="InterPro" id="IPR050600">
    <property type="entry name" value="SETD3_SETD6_MTase"/>
</dbReference>
<keyword evidence="3" id="KW-0949">S-adenosyl-L-methionine</keyword>
<evidence type="ECO:0000256" key="3">
    <source>
        <dbReference type="ARBA" id="ARBA00022691"/>
    </source>
</evidence>
<organism evidence="5 6">
    <name type="scientific">Acer negundo</name>
    <name type="common">Box elder</name>
    <dbReference type="NCBI Taxonomy" id="4023"/>
    <lineage>
        <taxon>Eukaryota</taxon>
        <taxon>Viridiplantae</taxon>
        <taxon>Streptophyta</taxon>
        <taxon>Embryophyta</taxon>
        <taxon>Tracheophyta</taxon>
        <taxon>Spermatophyta</taxon>
        <taxon>Magnoliopsida</taxon>
        <taxon>eudicotyledons</taxon>
        <taxon>Gunneridae</taxon>
        <taxon>Pentapetalae</taxon>
        <taxon>rosids</taxon>
        <taxon>malvids</taxon>
        <taxon>Sapindales</taxon>
        <taxon>Sapindaceae</taxon>
        <taxon>Hippocastanoideae</taxon>
        <taxon>Acereae</taxon>
        <taxon>Acer</taxon>
    </lineage>
</organism>
<name>A0AAD5IB98_ACENE</name>
<evidence type="ECO:0000313" key="5">
    <source>
        <dbReference type="EMBL" id="KAI9159649.1"/>
    </source>
</evidence>
<keyword evidence="6" id="KW-1185">Reference proteome</keyword>
<dbReference type="InterPro" id="IPR036464">
    <property type="entry name" value="Rubisco_LSMT_subst-bd_sf"/>
</dbReference>
<dbReference type="AlphaFoldDB" id="A0AAD5IB98"/>
<dbReference type="EMBL" id="JAJSOW010000106">
    <property type="protein sequence ID" value="KAI9159649.1"/>
    <property type="molecule type" value="Genomic_DNA"/>
</dbReference>
<proteinExistence type="predicted"/>
<dbReference type="Pfam" id="PF09273">
    <property type="entry name" value="Rubis-subs-bind"/>
    <property type="match status" value="1"/>
</dbReference>
<dbReference type="PROSITE" id="PS50280">
    <property type="entry name" value="SET"/>
    <property type="match status" value="1"/>
</dbReference>
<dbReference type="GO" id="GO:0016279">
    <property type="term" value="F:protein-lysine N-methyltransferase activity"/>
    <property type="evidence" value="ECO:0007669"/>
    <property type="project" value="TreeGrafter"/>
</dbReference>
<dbReference type="InterPro" id="IPR015353">
    <property type="entry name" value="Rubisco_LSMT_subst-bd"/>
</dbReference>